<evidence type="ECO:0000313" key="2">
    <source>
        <dbReference type="EMBL" id="KAK3875495.1"/>
    </source>
</evidence>
<protein>
    <submittedName>
        <fullName evidence="2">Uncharacterized protein</fullName>
    </submittedName>
</protein>
<evidence type="ECO:0000313" key="3">
    <source>
        <dbReference type="Proteomes" id="UP001286313"/>
    </source>
</evidence>
<organism evidence="2 3">
    <name type="scientific">Petrolisthes cinctipes</name>
    <name type="common">Flat porcelain crab</name>
    <dbReference type="NCBI Taxonomy" id="88211"/>
    <lineage>
        <taxon>Eukaryota</taxon>
        <taxon>Metazoa</taxon>
        <taxon>Ecdysozoa</taxon>
        <taxon>Arthropoda</taxon>
        <taxon>Crustacea</taxon>
        <taxon>Multicrustacea</taxon>
        <taxon>Malacostraca</taxon>
        <taxon>Eumalacostraca</taxon>
        <taxon>Eucarida</taxon>
        <taxon>Decapoda</taxon>
        <taxon>Pleocyemata</taxon>
        <taxon>Anomura</taxon>
        <taxon>Galatheoidea</taxon>
        <taxon>Porcellanidae</taxon>
        <taxon>Petrolisthes</taxon>
    </lineage>
</organism>
<dbReference type="EMBL" id="JAWQEG010001958">
    <property type="protein sequence ID" value="KAK3875495.1"/>
    <property type="molecule type" value="Genomic_DNA"/>
</dbReference>
<feature type="signal peptide" evidence="1">
    <location>
        <begin position="1"/>
        <end position="36"/>
    </location>
</feature>
<dbReference type="AlphaFoldDB" id="A0AAE1FL43"/>
<proteinExistence type="predicted"/>
<keyword evidence="3" id="KW-1185">Reference proteome</keyword>
<accession>A0AAE1FL43</accession>
<feature type="non-terminal residue" evidence="2">
    <location>
        <position position="1"/>
    </location>
</feature>
<keyword evidence="1" id="KW-0732">Signal</keyword>
<evidence type="ECO:0000256" key="1">
    <source>
        <dbReference type="SAM" id="SignalP"/>
    </source>
</evidence>
<feature type="chain" id="PRO_5042293389" evidence="1">
    <location>
        <begin position="37"/>
        <end position="103"/>
    </location>
</feature>
<gene>
    <name evidence="2" type="ORF">Pcinc_019632</name>
</gene>
<name>A0AAE1FL43_PETCI</name>
<dbReference type="Proteomes" id="UP001286313">
    <property type="component" value="Unassembled WGS sequence"/>
</dbReference>
<comment type="caution">
    <text evidence="2">The sequence shown here is derived from an EMBL/GenBank/DDBJ whole genome shotgun (WGS) entry which is preliminary data.</text>
</comment>
<reference evidence="2" key="1">
    <citation type="submission" date="2023-10" db="EMBL/GenBank/DDBJ databases">
        <title>Genome assemblies of two species of porcelain crab, Petrolisthes cinctipes and Petrolisthes manimaculis (Anomura: Porcellanidae).</title>
        <authorList>
            <person name="Angst P."/>
        </authorList>
    </citation>
    <scope>NUCLEOTIDE SEQUENCE</scope>
    <source>
        <strain evidence="2">PB745_01</strain>
        <tissue evidence="2">Gill</tissue>
    </source>
</reference>
<sequence length="103" mass="11107">MTSPSPTNHSWLTYPPPLRLLLLLLLLLPLPSYSLSALPAAVASSSASRPVIKVVAQKRDADPFFQFNKVFDQSNGAAGGYGGDSDPLIQYKTITITQTAFDQ</sequence>